<proteinExistence type="predicted"/>
<protein>
    <submittedName>
        <fullName evidence="2">Uncharacterized protein</fullName>
    </submittedName>
</protein>
<feature type="region of interest" description="Disordered" evidence="1">
    <location>
        <begin position="1"/>
        <end position="68"/>
    </location>
</feature>
<evidence type="ECO:0000313" key="2">
    <source>
        <dbReference type="EMBL" id="GIQ88537.1"/>
    </source>
</evidence>
<keyword evidence="3" id="KW-1185">Reference proteome</keyword>
<sequence length="160" mass="16446">RSRSVLSFVGQSSRSGSRAGTAQSRARSGLGPADGRASADHLLNASKAVQDTAQASRDRASSVLGVGAEPPRRGYVVKSAQKTGWVNVRGTGKQPRKVIQRGLERFEGILAGAGTGDDLVGSATRLHMASDLLLADLTDAAGSFSSELAVALSTVREGVS</sequence>
<dbReference type="Proteomes" id="UP000265618">
    <property type="component" value="Unassembled WGS sequence"/>
</dbReference>
<gene>
    <name evidence="2" type="ORF">KIPB_010808</name>
</gene>
<feature type="non-terminal residue" evidence="2">
    <location>
        <position position="1"/>
    </location>
</feature>
<feature type="compositionally biased region" description="Polar residues" evidence="1">
    <location>
        <begin position="9"/>
        <end position="26"/>
    </location>
</feature>
<dbReference type="AlphaFoldDB" id="A0A9K3D5M7"/>
<name>A0A9K3D5M7_9EUKA</name>
<reference evidence="2 3" key="1">
    <citation type="journal article" date="2018" name="PLoS ONE">
        <title>The draft genome of Kipferlia bialata reveals reductive genome evolution in fornicate parasites.</title>
        <authorList>
            <person name="Tanifuji G."/>
            <person name="Takabayashi S."/>
            <person name="Kume K."/>
            <person name="Takagi M."/>
            <person name="Nakayama T."/>
            <person name="Kamikawa R."/>
            <person name="Inagaki Y."/>
            <person name="Hashimoto T."/>
        </authorList>
    </citation>
    <scope>NUCLEOTIDE SEQUENCE [LARGE SCALE GENOMIC DNA]</scope>
    <source>
        <strain evidence="2">NY0173</strain>
    </source>
</reference>
<organism evidence="2 3">
    <name type="scientific">Kipferlia bialata</name>
    <dbReference type="NCBI Taxonomy" id="797122"/>
    <lineage>
        <taxon>Eukaryota</taxon>
        <taxon>Metamonada</taxon>
        <taxon>Carpediemonas-like organisms</taxon>
        <taxon>Kipferlia</taxon>
    </lineage>
</organism>
<accession>A0A9K3D5M7</accession>
<feature type="non-terminal residue" evidence="2">
    <location>
        <position position="160"/>
    </location>
</feature>
<evidence type="ECO:0000313" key="3">
    <source>
        <dbReference type="Proteomes" id="UP000265618"/>
    </source>
</evidence>
<evidence type="ECO:0000256" key="1">
    <source>
        <dbReference type="SAM" id="MobiDB-lite"/>
    </source>
</evidence>
<dbReference type="EMBL" id="BDIP01004155">
    <property type="protein sequence ID" value="GIQ88537.1"/>
    <property type="molecule type" value="Genomic_DNA"/>
</dbReference>
<comment type="caution">
    <text evidence="2">The sequence shown here is derived from an EMBL/GenBank/DDBJ whole genome shotgun (WGS) entry which is preliminary data.</text>
</comment>